<sequence length="127" mass="14548">LSAIDMQELEKILWSELGTKEDYKKEYGDTPIGLLIRKIVGLDRKAVNEAFSEFLSEEKLNVNQIRFVRLMIDYIVTNGNIENNAVLMEEPFRSVGSITTLFQNDMTTAREIMDVVSEIKKNSEEIA</sequence>
<dbReference type="InterPro" id="IPR013670">
    <property type="entry name" value="EcoEI_R_C_dom"/>
</dbReference>
<keyword evidence="2" id="KW-0347">Helicase</keyword>
<evidence type="ECO:0000259" key="1">
    <source>
        <dbReference type="Pfam" id="PF08463"/>
    </source>
</evidence>
<protein>
    <submittedName>
        <fullName evidence="2">DEAD/DEAH box helicase</fullName>
    </submittedName>
</protein>
<dbReference type="GO" id="GO:0004386">
    <property type="term" value="F:helicase activity"/>
    <property type="evidence" value="ECO:0007669"/>
    <property type="project" value="UniProtKB-KW"/>
</dbReference>
<evidence type="ECO:0000313" key="2">
    <source>
        <dbReference type="EMBL" id="MBO8463078.1"/>
    </source>
</evidence>
<gene>
    <name evidence="2" type="ORF">IAC13_04020</name>
</gene>
<keyword evidence="2" id="KW-0547">Nucleotide-binding</keyword>
<dbReference type="Proteomes" id="UP000823618">
    <property type="component" value="Unassembled WGS sequence"/>
</dbReference>
<evidence type="ECO:0000313" key="3">
    <source>
        <dbReference type="Proteomes" id="UP000823618"/>
    </source>
</evidence>
<reference evidence="2" key="2">
    <citation type="journal article" date="2021" name="PeerJ">
        <title>Extensive microbial diversity within the chicken gut microbiome revealed by metagenomics and culture.</title>
        <authorList>
            <person name="Gilroy R."/>
            <person name="Ravi A."/>
            <person name="Getino M."/>
            <person name="Pursley I."/>
            <person name="Horton D.L."/>
            <person name="Alikhan N.F."/>
            <person name="Baker D."/>
            <person name="Gharbi K."/>
            <person name="Hall N."/>
            <person name="Watson M."/>
            <person name="Adriaenssens E.M."/>
            <person name="Foster-Nyarko E."/>
            <person name="Jarju S."/>
            <person name="Secka A."/>
            <person name="Antonio M."/>
            <person name="Oren A."/>
            <person name="Chaudhuri R.R."/>
            <person name="La Ragione R."/>
            <person name="Hildebrand F."/>
            <person name="Pallen M.J."/>
        </authorList>
    </citation>
    <scope>NUCLEOTIDE SEQUENCE</scope>
    <source>
        <strain evidence="2">E3-2379</strain>
    </source>
</reference>
<feature type="non-terminal residue" evidence="2">
    <location>
        <position position="1"/>
    </location>
</feature>
<feature type="domain" description="EcoEI R protein C-terminal" evidence="1">
    <location>
        <begin position="5"/>
        <end position="118"/>
    </location>
</feature>
<proteinExistence type="predicted"/>
<dbReference type="AlphaFoldDB" id="A0A9D9I0T4"/>
<dbReference type="Pfam" id="PF08463">
    <property type="entry name" value="EcoEI_R_C"/>
    <property type="match status" value="1"/>
</dbReference>
<dbReference type="EMBL" id="JADIML010000112">
    <property type="protein sequence ID" value="MBO8463078.1"/>
    <property type="molecule type" value="Genomic_DNA"/>
</dbReference>
<keyword evidence="2" id="KW-0378">Hydrolase</keyword>
<dbReference type="GO" id="GO:0006304">
    <property type="term" value="P:DNA modification"/>
    <property type="evidence" value="ECO:0007669"/>
    <property type="project" value="InterPro"/>
</dbReference>
<accession>A0A9D9I0T4</accession>
<comment type="caution">
    <text evidence="2">The sequence shown here is derived from an EMBL/GenBank/DDBJ whole genome shotgun (WGS) entry which is preliminary data.</text>
</comment>
<reference evidence="2" key="1">
    <citation type="submission" date="2020-10" db="EMBL/GenBank/DDBJ databases">
        <authorList>
            <person name="Gilroy R."/>
        </authorList>
    </citation>
    <scope>NUCLEOTIDE SEQUENCE</scope>
    <source>
        <strain evidence="2">E3-2379</strain>
    </source>
</reference>
<dbReference type="GO" id="GO:0003677">
    <property type="term" value="F:DNA binding"/>
    <property type="evidence" value="ECO:0007669"/>
    <property type="project" value="InterPro"/>
</dbReference>
<name>A0A9D9I0T4_9FIRM</name>
<organism evidence="2 3">
    <name type="scientific">Candidatus Scybalomonas excrementavium</name>
    <dbReference type="NCBI Taxonomy" id="2840943"/>
    <lineage>
        <taxon>Bacteria</taxon>
        <taxon>Bacillati</taxon>
        <taxon>Bacillota</taxon>
        <taxon>Clostridia</taxon>
        <taxon>Lachnospirales</taxon>
        <taxon>Lachnospiraceae</taxon>
        <taxon>Lachnospiraceae incertae sedis</taxon>
        <taxon>Candidatus Scybalomonas</taxon>
    </lineage>
</organism>
<keyword evidence="2" id="KW-0067">ATP-binding</keyword>